<evidence type="ECO:0000313" key="1">
    <source>
        <dbReference type="EMBL" id="KAJ3557245.1"/>
    </source>
</evidence>
<organism evidence="1 2">
    <name type="scientific">Phlebia brevispora</name>
    <dbReference type="NCBI Taxonomy" id="194682"/>
    <lineage>
        <taxon>Eukaryota</taxon>
        <taxon>Fungi</taxon>
        <taxon>Dikarya</taxon>
        <taxon>Basidiomycota</taxon>
        <taxon>Agaricomycotina</taxon>
        <taxon>Agaricomycetes</taxon>
        <taxon>Polyporales</taxon>
        <taxon>Meruliaceae</taxon>
        <taxon>Phlebia</taxon>
    </lineage>
</organism>
<name>A0ACC1TBE4_9APHY</name>
<protein>
    <submittedName>
        <fullName evidence="1">Uncharacterized protein</fullName>
    </submittedName>
</protein>
<proteinExistence type="predicted"/>
<dbReference type="EMBL" id="JANHOG010000174">
    <property type="protein sequence ID" value="KAJ3557245.1"/>
    <property type="molecule type" value="Genomic_DNA"/>
</dbReference>
<keyword evidence="2" id="KW-1185">Reference proteome</keyword>
<reference evidence="1" key="1">
    <citation type="submission" date="2022-07" db="EMBL/GenBank/DDBJ databases">
        <title>Genome Sequence of Phlebia brevispora.</title>
        <authorList>
            <person name="Buettner E."/>
        </authorList>
    </citation>
    <scope>NUCLEOTIDE SEQUENCE</scope>
    <source>
        <strain evidence="1">MPL23</strain>
    </source>
</reference>
<sequence>MHLFSWTRQFEDVEEKRTGQIWPKVVQDAGLKYVSKHRRKRILAIASLLAGSDYDVGALQELWVFADYEHVRDTLSRKVPHSKFFYRSGLVVFSRYPILEATVHPYSLDGSPIDVLAGDCSFIMGGDEDPDHFKTHRLVSAWEFAKLARQSAEMGRDVIAAPPMVIIRDHASLKDACVETQNHVQSTSSGIPSPVDAIHMYGVTADSPLNSCSAGKPLESYTRKYQGKRLD</sequence>
<gene>
    <name evidence="1" type="ORF">NM688_g1576</name>
</gene>
<comment type="caution">
    <text evidence="1">The sequence shown here is derived from an EMBL/GenBank/DDBJ whole genome shotgun (WGS) entry which is preliminary data.</text>
</comment>
<accession>A0ACC1TBE4</accession>
<evidence type="ECO:0000313" key="2">
    <source>
        <dbReference type="Proteomes" id="UP001148662"/>
    </source>
</evidence>
<dbReference type="Proteomes" id="UP001148662">
    <property type="component" value="Unassembled WGS sequence"/>
</dbReference>